<dbReference type="SUPFAM" id="SSF82199">
    <property type="entry name" value="SET domain"/>
    <property type="match status" value="1"/>
</dbReference>
<reference evidence="1 2" key="1">
    <citation type="submission" date="2018-04" db="EMBL/GenBank/DDBJ databases">
        <authorList>
            <person name="Vogel A."/>
        </authorList>
    </citation>
    <scope>NUCLEOTIDE SEQUENCE [LARGE SCALE GENOMIC DNA]</scope>
</reference>
<proteinExistence type="predicted"/>
<dbReference type="GO" id="GO:0016279">
    <property type="term" value="F:protein-lysine N-methyltransferase activity"/>
    <property type="evidence" value="ECO:0007669"/>
    <property type="project" value="TreeGrafter"/>
</dbReference>
<accession>A0A484MXV5</accession>
<evidence type="ECO:0000313" key="1">
    <source>
        <dbReference type="EMBL" id="VFQ92996.1"/>
    </source>
</evidence>
<organism evidence="1 2">
    <name type="scientific">Cuscuta campestris</name>
    <dbReference type="NCBI Taxonomy" id="132261"/>
    <lineage>
        <taxon>Eukaryota</taxon>
        <taxon>Viridiplantae</taxon>
        <taxon>Streptophyta</taxon>
        <taxon>Embryophyta</taxon>
        <taxon>Tracheophyta</taxon>
        <taxon>Spermatophyta</taxon>
        <taxon>Magnoliopsida</taxon>
        <taxon>eudicotyledons</taxon>
        <taxon>Gunneridae</taxon>
        <taxon>Pentapetalae</taxon>
        <taxon>asterids</taxon>
        <taxon>lamiids</taxon>
        <taxon>Solanales</taxon>
        <taxon>Convolvulaceae</taxon>
        <taxon>Cuscuteae</taxon>
        <taxon>Cuscuta</taxon>
        <taxon>Cuscuta subgen. Grammica</taxon>
        <taxon>Cuscuta sect. Cleistogrammica</taxon>
    </lineage>
</organism>
<dbReference type="CDD" id="cd10527">
    <property type="entry name" value="SET_LSMT"/>
    <property type="match status" value="1"/>
</dbReference>
<sequence>MPGPGCTEQRDETISTVQRGETMANGPEVNLQRFLQWLHLNNVQLRGCSIKYSDSNKGFGIFYSKNICDGIQLVVPLDLRIQLVVPLDLSITPMRVLQDPLFGPHCRAMYEEEEVDDRFLIILFLMVERLRKNSSWKPYFDILPTKFQNPLWFTDDELSELKGTTLYRATDLQKQKLHHLFYEKMKKLAEELLTLDGFPGRKITFEDFLWANSVFWSRAQNIPLPHSYVFPTSSEGQGRTTS</sequence>
<dbReference type="EMBL" id="OOIL02004727">
    <property type="protein sequence ID" value="VFQ92996.1"/>
    <property type="molecule type" value="Genomic_DNA"/>
</dbReference>
<protein>
    <recommendedName>
        <fullName evidence="3">SET domain-containing protein</fullName>
    </recommendedName>
</protein>
<dbReference type="PANTHER" id="PTHR13271:SF55">
    <property type="entry name" value="SET DOMAIN-CONTAINING PROTEIN"/>
    <property type="match status" value="1"/>
</dbReference>
<dbReference type="InterPro" id="IPR050600">
    <property type="entry name" value="SETD3_SETD6_MTase"/>
</dbReference>
<keyword evidence="2" id="KW-1185">Reference proteome</keyword>
<dbReference type="Proteomes" id="UP000595140">
    <property type="component" value="Unassembled WGS sequence"/>
</dbReference>
<evidence type="ECO:0008006" key="3">
    <source>
        <dbReference type="Google" id="ProtNLM"/>
    </source>
</evidence>
<name>A0A484MXV5_9ASTE</name>
<dbReference type="InterPro" id="IPR046341">
    <property type="entry name" value="SET_dom_sf"/>
</dbReference>
<gene>
    <name evidence="1" type="ORF">CCAM_LOCUS34772</name>
</gene>
<evidence type="ECO:0000313" key="2">
    <source>
        <dbReference type="Proteomes" id="UP000595140"/>
    </source>
</evidence>
<dbReference type="OrthoDB" id="42889at2759"/>
<dbReference type="PANTHER" id="PTHR13271">
    <property type="entry name" value="UNCHARACTERIZED PUTATIVE METHYLTRANSFERASE"/>
    <property type="match status" value="1"/>
</dbReference>
<dbReference type="AlphaFoldDB" id="A0A484MXV5"/>
<dbReference type="Gene3D" id="3.90.1410.10">
    <property type="entry name" value="set domain protein methyltransferase, domain 1"/>
    <property type="match status" value="1"/>
</dbReference>